<evidence type="ECO:0000256" key="1">
    <source>
        <dbReference type="ARBA" id="ARBA00005752"/>
    </source>
</evidence>
<dbReference type="GO" id="GO:0005524">
    <property type="term" value="F:ATP binding"/>
    <property type="evidence" value="ECO:0007669"/>
    <property type="project" value="UniProtKB-KW"/>
</dbReference>
<evidence type="ECO:0000313" key="6">
    <source>
        <dbReference type="EMBL" id="OIQ72505.1"/>
    </source>
</evidence>
<dbReference type="InterPro" id="IPR014729">
    <property type="entry name" value="Rossmann-like_a/b/a_fold"/>
</dbReference>
<keyword evidence="3" id="KW-0067">ATP-binding</keyword>
<dbReference type="GO" id="GO:0004066">
    <property type="term" value="F:asparagine synthase (glutamine-hydrolyzing) activity"/>
    <property type="evidence" value="ECO:0007669"/>
    <property type="project" value="UniProtKB-EC"/>
</dbReference>
<dbReference type="NCBIfam" id="TIGR01536">
    <property type="entry name" value="asn_synth_AEB"/>
    <property type="match status" value="1"/>
</dbReference>
<dbReference type="AlphaFoldDB" id="A0A1J5PLV6"/>
<keyword evidence="4" id="KW-0315">Glutamine amidotransferase</keyword>
<dbReference type="PIRSF" id="PIRSF001589">
    <property type="entry name" value="Asn_synthetase_glu-h"/>
    <property type="match status" value="1"/>
</dbReference>
<reference evidence="6" key="1">
    <citation type="submission" date="2016-10" db="EMBL/GenBank/DDBJ databases">
        <title>Sequence of Gallionella enrichment culture.</title>
        <authorList>
            <person name="Poehlein A."/>
            <person name="Muehling M."/>
            <person name="Daniel R."/>
        </authorList>
    </citation>
    <scope>NUCLEOTIDE SEQUENCE</scope>
</reference>
<accession>A0A1J5PLV6</accession>
<keyword evidence="2" id="KW-0547">Nucleotide-binding</keyword>
<dbReference type="InterPro" id="IPR001962">
    <property type="entry name" value="Asn_synthase"/>
</dbReference>
<dbReference type="PANTHER" id="PTHR43284">
    <property type="entry name" value="ASPARAGINE SYNTHETASE (GLUTAMINE-HYDROLYZING)"/>
    <property type="match status" value="1"/>
</dbReference>
<dbReference type="GO" id="GO:0006529">
    <property type="term" value="P:asparagine biosynthetic process"/>
    <property type="evidence" value="ECO:0007669"/>
    <property type="project" value="InterPro"/>
</dbReference>
<evidence type="ECO:0000256" key="2">
    <source>
        <dbReference type="ARBA" id="ARBA00022741"/>
    </source>
</evidence>
<dbReference type="Pfam" id="PF00733">
    <property type="entry name" value="Asn_synthase"/>
    <property type="match status" value="1"/>
</dbReference>
<dbReference type="CDD" id="cd00712">
    <property type="entry name" value="AsnB"/>
    <property type="match status" value="1"/>
</dbReference>
<comment type="caution">
    <text evidence="6">The sequence shown here is derived from an EMBL/GenBank/DDBJ whole genome shotgun (WGS) entry which is preliminary data.</text>
</comment>
<gene>
    <name evidence="6" type="primary">asnB_17</name>
    <name evidence="6" type="ORF">GALL_458680</name>
</gene>
<dbReference type="Gene3D" id="3.40.50.620">
    <property type="entry name" value="HUPs"/>
    <property type="match status" value="1"/>
</dbReference>
<dbReference type="Pfam" id="PF13537">
    <property type="entry name" value="GATase_7"/>
    <property type="match status" value="1"/>
</dbReference>
<keyword evidence="6" id="KW-0436">Ligase</keyword>
<dbReference type="PROSITE" id="PS51278">
    <property type="entry name" value="GATASE_TYPE_2"/>
    <property type="match status" value="1"/>
</dbReference>
<dbReference type="EMBL" id="MLJW01003243">
    <property type="protein sequence ID" value="OIQ72505.1"/>
    <property type="molecule type" value="Genomic_DNA"/>
</dbReference>
<dbReference type="CDD" id="cd01991">
    <property type="entry name" value="Asn_synthase_B_C"/>
    <property type="match status" value="1"/>
</dbReference>
<organism evidence="6">
    <name type="scientific">mine drainage metagenome</name>
    <dbReference type="NCBI Taxonomy" id="410659"/>
    <lineage>
        <taxon>unclassified sequences</taxon>
        <taxon>metagenomes</taxon>
        <taxon>ecological metagenomes</taxon>
    </lineage>
</organism>
<dbReference type="SUPFAM" id="SSF52402">
    <property type="entry name" value="Adenine nucleotide alpha hydrolases-like"/>
    <property type="match status" value="1"/>
</dbReference>
<dbReference type="InterPro" id="IPR051786">
    <property type="entry name" value="ASN_synthetase/amidase"/>
</dbReference>
<evidence type="ECO:0000256" key="3">
    <source>
        <dbReference type="ARBA" id="ARBA00022840"/>
    </source>
</evidence>
<dbReference type="InterPro" id="IPR033738">
    <property type="entry name" value="AsnB_N"/>
</dbReference>
<dbReference type="PANTHER" id="PTHR43284:SF1">
    <property type="entry name" value="ASPARAGINE SYNTHETASE"/>
    <property type="match status" value="1"/>
</dbReference>
<dbReference type="InterPro" id="IPR029055">
    <property type="entry name" value="Ntn_hydrolases_N"/>
</dbReference>
<proteinExistence type="inferred from homology"/>
<evidence type="ECO:0000259" key="5">
    <source>
        <dbReference type="PROSITE" id="PS51278"/>
    </source>
</evidence>
<protein>
    <submittedName>
        <fullName evidence="6">Asparagine synthetase 1</fullName>
        <ecNumber evidence="6">6.3.5.4</ecNumber>
    </submittedName>
</protein>
<dbReference type="GO" id="GO:0005829">
    <property type="term" value="C:cytosol"/>
    <property type="evidence" value="ECO:0007669"/>
    <property type="project" value="TreeGrafter"/>
</dbReference>
<evidence type="ECO:0000256" key="4">
    <source>
        <dbReference type="ARBA" id="ARBA00022962"/>
    </source>
</evidence>
<dbReference type="EC" id="6.3.5.4" evidence="6"/>
<comment type="similarity">
    <text evidence="1">Belongs to the asparagine synthetase family.</text>
</comment>
<sequence>MHFADGRYVIVYNGEVYNYRKLRAELPTPHGGWQSNSDTEVILAAYAKWGQKCVERFHGMFAFAIWDRHERVLFAARDRMGVKPFYYRMDQKGFAFASRPRALAALYPDDRSKIDEQALRWYLEAGYVPAPASIHQVIRKLPAAHHLTLKAGRLSIERYWDYCHIETDASLLKRSEDDLVDELESLLTEMVSDRLISDVPLGAFLSGGIDSSIVVALMAKLNASPVKTFTIGFNDAKFDESHHAKSVAEYLGTDHVCETLTTDDLMKLLPLHTQEYDEPLYDNSAFPVLAVSRLAAAHLPVVLTGDGADELFGGYHYYGIARHIARAARVPGGVRSLMASLAGLVPQHRFQLLAGLFRQTSGASAYSYTRGIAKDYASVLNPDIVARTVGMDQLVSDIWSKYPRSLDPASAAMRTDAALTLPDDYLQKVDVGSMAFSLEARDPLLDHRLVEWAMRLPVEWKLRGGVRKYLLRKVAYRLIPQAIMDRPKMGFSVPVASWLRGPLRGWAEEQIEDTASFDDGLLDQAAVRALFRLHLSGARDVHPFIWAILMYLRYRRSVGDIAKQAARPRPVEMRVG</sequence>
<dbReference type="InterPro" id="IPR017932">
    <property type="entry name" value="GATase_2_dom"/>
</dbReference>
<dbReference type="Gene3D" id="3.60.20.10">
    <property type="entry name" value="Glutamine Phosphoribosylpyrophosphate, subunit 1, domain 1"/>
    <property type="match status" value="1"/>
</dbReference>
<dbReference type="InterPro" id="IPR006426">
    <property type="entry name" value="Asn_synth_AEB"/>
</dbReference>
<dbReference type="SUPFAM" id="SSF56235">
    <property type="entry name" value="N-terminal nucleophile aminohydrolases (Ntn hydrolases)"/>
    <property type="match status" value="1"/>
</dbReference>
<name>A0A1J5PLV6_9ZZZZ</name>
<feature type="domain" description="Glutamine amidotransferase type-2" evidence="5">
    <location>
        <begin position="1"/>
        <end position="152"/>
    </location>
</feature>